<dbReference type="AlphaFoldDB" id="A0A6B2JSA9"/>
<dbReference type="GO" id="GO:0007165">
    <property type="term" value="P:signal transduction"/>
    <property type="evidence" value="ECO:0007669"/>
    <property type="project" value="UniProtKB-KW"/>
</dbReference>
<evidence type="ECO:0000313" key="9">
    <source>
        <dbReference type="Proteomes" id="UP000474757"/>
    </source>
</evidence>
<dbReference type="SUPFAM" id="SSF158472">
    <property type="entry name" value="HAMP domain-like"/>
    <property type="match status" value="1"/>
</dbReference>
<proteinExistence type="inferred from homology"/>
<keyword evidence="5" id="KW-1133">Transmembrane helix</keyword>
<evidence type="ECO:0000256" key="5">
    <source>
        <dbReference type="SAM" id="Phobius"/>
    </source>
</evidence>
<keyword evidence="4" id="KW-0807">Transducer</keyword>
<comment type="caution">
    <text evidence="8">The sequence shown here is derived from an EMBL/GenBank/DDBJ whole genome shotgun (WGS) entry which is preliminary data.</text>
</comment>
<keyword evidence="5" id="KW-0812">Transmembrane</keyword>
<dbReference type="CDD" id="cd06225">
    <property type="entry name" value="HAMP"/>
    <property type="match status" value="2"/>
</dbReference>
<dbReference type="PROSITE" id="PS50885">
    <property type="entry name" value="HAMP"/>
    <property type="match status" value="2"/>
</dbReference>
<keyword evidence="2" id="KW-0145">Chemotaxis</keyword>
<dbReference type="PRINTS" id="PR00260">
    <property type="entry name" value="CHEMTRNSDUCR"/>
</dbReference>
<reference evidence="8 9" key="1">
    <citation type="submission" date="2020-02" db="EMBL/GenBank/DDBJ databases">
        <title>Pseudoroseicyclus tamarix, sp. nov., isolated from offshore sediment of a Tamarix chinensis forest.</title>
        <authorList>
            <person name="Gai Y."/>
        </authorList>
    </citation>
    <scope>NUCLEOTIDE SEQUENCE [LARGE SCALE GENOMIC DNA]</scope>
    <source>
        <strain evidence="8 9">CLL3-39</strain>
    </source>
</reference>
<comment type="similarity">
    <text evidence="3">Belongs to the methyl-accepting chemotaxis (MCP) protein family.</text>
</comment>
<dbReference type="Pfam" id="PF00015">
    <property type="entry name" value="MCPsignal"/>
    <property type="match status" value="1"/>
</dbReference>
<dbReference type="CDD" id="cd11386">
    <property type="entry name" value="MCP_signal"/>
    <property type="match status" value="1"/>
</dbReference>
<dbReference type="Gene3D" id="1.10.287.950">
    <property type="entry name" value="Methyl-accepting chemotaxis protein"/>
    <property type="match status" value="1"/>
</dbReference>
<organism evidence="8 9">
    <name type="scientific">Pseudoroseicyclus tamaricis</name>
    <dbReference type="NCBI Taxonomy" id="2705421"/>
    <lineage>
        <taxon>Bacteria</taxon>
        <taxon>Pseudomonadati</taxon>
        <taxon>Pseudomonadota</taxon>
        <taxon>Alphaproteobacteria</taxon>
        <taxon>Rhodobacterales</taxon>
        <taxon>Paracoccaceae</taxon>
        <taxon>Pseudoroseicyclus</taxon>
    </lineage>
</organism>
<dbReference type="Pfam" id="PF00672">
    <property type="entry name" value="HAMP"/>
    <property type="match status" value="2"/>
</dbReference>
<dbReference type="EMBL" id="JAAGAB010000002">
    <property type="protein sequence ID" value="NDV01437.1"/>
    <property type="molecule type" value="Genomic_DNA"/>
</dbReference>
<dbReference type="PANTHER" id="PTHR43531">
    <property type="entry name" value="PROTEIN ICFG"/>
    <property type="match status" value="1"/>
</dbReference>
<feature type="domain" description="HAMP" evidence="7">
    <location>
        <begin position="257"/>
        <end position="309"/>
    </location>
</feature>
<evidence type="ECO:0000259" key="6">
    <source>
        <dbReference type="PROSITE" id="PS50111"/>
    </source>
</evidence>
<dbReference type="GO" id="GO:0006935">
    <property type="term" value="P:chemotaxis"/>
    <property type="evidence" value="ECO:0007669"/>
    <property type="project" value="UniProtKB-KW"/>
</dbReference>
<name>A0A6B2JSA9_9RHOB</name>
<evidence type="ECO:0000256" key="4">
    <source>
        <dbReference type="PROSITE-ProRule" id="PRU00284"/>
    </source>
</evidence>
<accession>A0A6B2JSA9</accession>
<keyword evidence="9" id="KW-1185">Reference proteome</keyword>
<feature type="domain" description="Methyl-accepting transducer" evidence="6">
    <location>
        <begin position="314"/>
        <end position="543"/>
    </location>
</feature>
<evidence type="ECO:0000256" key="2">
    <source>
        <dbReference type="ARBA" id="ARBA00022500"/>
    </source>
</evidence>
<comment type="subcellular location">
    <subcellularLocation>
        <location evidence="1">Membrane</location>
    </subcellularLocation>
</comment>
<dbReference type="FunFam" id="1.10.287.950:FF:000001">
    <property type="entry name" value="Methyl-accepting chemotaxis sensory transducer"/>
    <property type="match status" value="1"/>
</dbReference>
<feature type="transmembrane region" description="Helical" evidence="5">
    <location>
        <begin position="172"/>
        <end position="191"/>
    </location>
</feature>
<dbReference type="InterPro" id="IPR004090">
    <property type="entry name" value="Chemotax_Me-accpt_rcpt"/>
</dbReference>
<dbReference type="InterPro" id="IPR004089">
    <property type="entry name" value="MCPsignal_dom"/>
</dbReference>
<gene>
    <name evidence="8" type="ORF">GZA08_10720</name>
</gene>
<dbReference type="PANTHER" id="PTHR43531:SF11">
    <property type="entry name" value="METHYL-ACCEPTING CHEMOTAXIS PROTEIN 3"/>
    <property type="match status" value="1"/>
</dbReference>
<dbReference type="PROSITE" id="PS50111">
    <property type="entry name" value="CHEMOTAXIS_TRANSDUC_2"/>
    <property type="match status" value="1"/>
</dbReference>
<feature type="domain" description="HAMP" evidence="7">
    <location>
        <begin position="194"/>
        <end position="247"/>
    </location>
</feature>
<keyword evidence="5" id="KW-0472">Membrane</keyword>
<dbReference type="SUPFAM" id="SSF58104">
    <property type="entry name" value="Methyl-accepting chemotaxis protein (MCP) signaling domain"/>
    <property type="match status" value="1"/>
</dbReference>
<dbReference type="RefSeq" id="WP_163893313.1">
    <property type="nucleotide sequence ID" value="NZ_JAAFYS010000002.1"/>
</dbReference>
<dbReference type="InterPro" id="IPR003660">
    <property type="entry name" value="HAMP_dom"/>
</dbReference>
<feature type="transmembrane region" description="Helical" evidence="5">
    <location>
        <begin position="12"/>
        <end position="36"/>
    </location>
</feature>
<dbReference type="InterPro" id="IPR051310">
    <property type="entry name" value="MCP_chemotaxis"/>
</dbReference>
<dbReference type="Proteomes" id="UP000474757">
    <property type="component" value="Unassembled WGS sequence"/>
</dbReference>
<evidence type="ECO:0000256" key="1">
    <source>
        <dbReference type="ARBA" id="ARBA00004370"/>
    </source>
</evidence>
<dbReference type="Gene3D" id="6.10.340.10">
    <property type="match status" value="1"/>
</dbReference>
<evidence type="ECO:0000256" key="3">
    <source>
        <dbReference type="ARBA" id="ARBA00029447"/>
    </source>
</evidence>
<dbReference type="GO" id="GO:0016020">
    <property type="term" value="C:membrane"/>
    <property type="evidence" value="ECO:0007669"/>
    <property type="project" value="UniProtKB-SubCell"/>
</dbReference>
<evidence type="ECO:0000259" key="7">
    <source>
        <dbReference type="PROSITE" id="PS50885"/>
    </source>
</evidence>
<evidence type="ECO:0000313" key="8">
    <source>
        <dbReference type="EMBL" id="NDV01437.1"/>
    </source>
</evidence>
<protein>
    <submittedName>
        <fullName evidence="8">HAMP domain-containing protein</fullName>
    </submittedName>
</protein>
<dbReference type="SMART" id="SM00304">
    <property type="entry name" value="HAMP"/>
    <property type="match status" value="2"/>
</dbReference>
<dbReference type="GO" id="GO:0004888">
    <property type="term" value="F:transmembrane signaling receptor activity"/>
    <property type="evidence" value="ECO:0007669"/>
    <property type="project" value="InterPro"/>
</dbReference>
<sequence>MGGLNFITGSVFMKAAGLSAVTTAIVVAIMAFLSAASTTEVAKVGMRFNVTEISASEAHVLSGHVRFGNTEAIEEELDYHVERAGEHFVGIVVYDVNGDVLAQRGDMTGGLQQTLASMSAEARQSATPIVDGDGFWIARPVLFGGDGEVTGAVAVAWKPDAMLAWLAGEQRQTYAIVVGVFLLLLVVSTELTRRMIGRPLTTINASINRVAEGDYDTHVPLTNKTDEIGAIARALDAMVGRLSAARAAENEREAARAGQAAVVDRLGRGLTALAEGDLTHRIDGALGSEYEQLRADFNRAVERLSAAIGQVYSAANSIREGIGSVSASSDDLSRRTENQAATLEETAAALDELTTSVRSAADGSREVESIVTDARTHAEKSGQVVQSAVGAMTKIEKSSEQISQIIGVIDDIAFQTNLLALNAGVEAARAGEAGKGFAVVASEVRVLAQRTSDAAKEIKDLISGSSAQVGEGVHLVGKAGEALGSIVERVSHISELVTGIAAGTVEQANSLDEINTGVTSLDQVTQQNAAMVEESTAAAHTLYADADRLASLVGQFRIAQAGPGAHRAAA</sequence>
<dbReference type="SMART" id="SM00283">
    <property type="entry name" value="MA"/>
    <property type="match status" value="1"/>
</dbReference>